<evidence type="ECO:0000259" key="6">
    <source>
        <dbReference type="PROSITE" id="PS51379"/>
    </source>
</evidence>
<evidence type="ECO:0000256" key="4">
    <source>
        <dbReference type="ARBA" id="ARBA00023014"/>
    </source>
</evidence>
<dbReference type="InterPro" id="IPR010226">
    <property type="entry name" value="NADH_quinone_OxRdtase_chainI"/>
</dbReference>
<evidence type="ECO:0000313" key="8">
    <source>
        <dbReference type="Proteomes" id="UP000697710"/>
    </source>
</evidence>
<dbReference type="AlphaFoldDB" id="A0A956M2M6"/>
<dbReference type="InterPro" id="IPR017900">
    <property type="entry name" value="4Fe4S_Fe_S_CS"/>
</dbReference>
<comment type="caution">
    <text evidence="7">The sequence shown here is derived from an EMBL/GenBank/DDBJ whole genome shotgun (WGS) entry which is preliminary data.</text>
</comment>
<keyword evidence="1" id="KW-0004">4Fe-4S</keyword>
<keyword evidence="3" id="KW-0408">Iron</keyword>
<sequence length="191" mass="21898">WVTLRHLLLNTFKQSEMPTVQFPEEPKPLAVRHRSRHRLTVRENGDPKCVACMCCETVCPARCIHIVAEESEQPWIEKRPKTFDIDLLRCVFCGYCVEACPEDAIRMDTDEVLLVGTRREDFIVGKQFLMFGKGNDWKLGRPVEGNEPRTGEPEDPPTTPEEDAGWPEMVPREKPKRPAGWQIDSKGSVPR</sequence>
<dbReference type="GO" id="GO:0016651">
    <property type="term" value="F:oxidoreductase activity, acting on NAD(P)H"/>
    <property type="evidence" value="ECO:0007669"/>
    <property type="project" value="InterPro"/>
</dbReference>
<dbReference type="SUPFAM" id="SSF54862">
    <property type="entry name" value="4Fe-4S ferredoxins"/>
    <property type="match status" value="1"/>
</dbReference>
<evidence type="ECO:0000256" key="2">
    <source>
        <dbReference type="ARBA" id="ARBA00022723"/>
    </source>
</evidence>
<feature type="domain" description="4Fe-4S ferredoxin-type" evidence="6">
    <location>
        <begin position="39"/>
        <end position="69"/>
    </location>
</feature>
<evidence type="ECO:0000256" key="5">
    <source>
        <dbReference type="SAM" id="MobiDB-lite"/>
    </source>
</evidence>
<evidence type="ECO:0000256" key="3">
    <source>
        <dbReference type="ARBA" id="ARBA00023004"/>
    </source>
</evidence>
<keyword evidence="2" id="KW-0479">Metal-binding</keyword>
<keyword evidence="4" id="KW-0411">Iron-sulfur</keyword>
<dbReference type="GO" id="GO:0051539">
    <property type="term" value="F:4 iron, 4 sulfur cluster binding"/>
    <property type="evidence" value="ECO:0007669"/>
    <property type="project" value="UniProtKB-KW"/>
</dbReference>
<reference evidence="7" key="1">
    <citation type="submission" date="2020-04" db="EMBL/GenBank/DDBJ databases">
        <authorList>
            <person name="Zhang T."/>
        </authorList>
    </citation>
    <scope>NUCLEOTIDE SEQUENCE</scope>
    <source>
        <strain evidence="7">HKST-UBA01</strain>
    </source>
</reference>
<dbReference type="Pfam" id="PF00037">
    <property type="entry name" value="Fer4"/>
    <property type="match status" value="1"/>
</dbReference>
<feature type="non-terminal residue" evidence="7">
    <location>
        <position position="1"/>
    </location>
</feature>
<dbReference type="PANTHER" id="PTHR10849">
    <property type="entry name" value="NADH DEHYDROGENASE UBIQUINONE IRON-SULFUR PROTEIN 8, MITOCHONDRIAL"/>
    <property type="match status" value="1"/>
</dbReference>
<dbReference type="GO" id="GO:0016020">
    <property type="term" value="C:membrane"/>
    <property type="evidence" value="ECO:0007669"/>
    <property type="project" value="InterPro"/>
</dbReference>
<organism evidence="7 8">
    <name type="scientific">Eiseniibacteriota bacterium</name>
    <dbReference type="NCBI Taxonomy" id="2212470"/>
    <lineage>
        <taxon>Bacteria</taxon>
        <taxon>Candidatus Eiseniibacteriota</taxon>
    </lineage>
</organism>
<name>A0A956M2M6_UNCEI</name>
<evidence type="ECO:0000256" key="1">
    <source>
        <dbReference type="ARBA" id="ARBA00022485"/>
    </source>
</evidence>
<feature type="domain" description="4Fe-4S ferredoxin-type" evidence="6">
    <location>
        <begin position="81"/>
        <end position="110"/>
    </location>
</feature>
<dbReference type="GO" id="GO:0046872">
    <property type="term" value="F:metal ion binding"/>
    <property type="evidence" value="ECO:0007669"/>
    <property type="project" value="UniProtKB-KW"/>
</dbReference>
<dbReference type="PROSITE" id="PS00198">
    <property type="entry name" value="4FE4S_FER_1"/>
    <property type="match status" value="1"/>
</dbReference>
<dbReference type="InterPro" id="IPR017896">
    <property type="entry name" value="4Fe4S_Fe-S-bd"/>
</dbReference>
<proteinExistence type="predicted"/>
<dbReference type="EMBL" id="JAGQHR010000980">
    <property type="protein sequence ID" value="MCA9730084.1"/>
    <property type="molecule type" value="Genomic_DNA"/>
</dbReference>
<reference evidence="7" key="2">
    <citation type="journal article" date="2021" name="Microbiome">
        <title>Successional dynamics and alternative stable states in a saline activated sludge microbial community over 9 years.</title>
        <authorList>
            <person name="Wang Y."/>
            <person name="Ye J."/>
            <person name="Ju F."/>
            <person name="Liu L."/>
            <person name="Boyd J.A."/>
            <person name="Deng Y."/>
            <person name="Parks D.H."/>
            <person name="Jiang X."/>
            <person name="Yin X."/>
            <person name="Woodcroft B.J."/>
            <person name="Tyson G.W."/>
            <person name="Hugenholtz P."/>
            <person name="Polz M.F."/>
            <person name="Zhang T."/>
        </authorList>
    </citation>
    <scope>NUCLEOTIDE SEQUENCE</scope>
    <source>
        <strain evidence="7">HKST-UBA01</strain>
    </source>
</reference>
<accession>A0A956M2M6</accession>
<dbReference type="PROSITE" id="PS51379">
    <property type="entry name" value="4FE4S_FER_2"/>
    <property type="match status" value="2"/>
</dbReference>
<protein>
    <submittedName>
        <fullName evidence="7">NADH-quinone oxidoreductase subunit I</fullName>
    </submittedName>
</protein>
<gene>
    <name evidence="7" type="ORF">KC729_20540</name>
</gene>
<dbReference type="Proteomes" id="UP000697710">
    <property type="component" value="Unassembled WGS sequence"/>
</dbReference>
<feature type="region of interest" description="Disordered" evidence="5">
    <location>
        <begin position="139"/>
        <end position="191"/>
    </location>
</feature>
<evidence type="ECO:0000313" key="7">
    <source>
        <dbReference type="EMBL" id="MCA9730084.1"/>
    </source>
</evidence>
<feature type="compositionally biased region" description="Basic and acidic residues" evidence="5">
    <location>
        <begin position="139"/>
        <end position="152"/>
    </location>
</feature>
<dbReference type="Gene3D" id="3.30.70.3270">
    <property type="match status" value="1"/>
</dbReference>